<proteinExistence type="predicted"/>
<evidence type="ECO:0000256" key="1">
    <source>
        <dbReference type="SAM" id="Coils"/>
    </source>
</evidence>
<feature type="region of interest" description="Disordered" evidence="2">
    <location>
        <begin position="399"/>
        <end position="433"/>
    </location>
</feature>
<sequence length="433" mass="48918">MVEDKSVQQMQATGARVLHSSPGLAEKLVASGKNVTRPSAGVGRDDRDAMIADLQRQLDGEREKNRSLEDQYKYRVATFMKRETQTKNKIESLEKRLGDGPEVDEHSQRMAVIGNMHSSVVAGLECIQNNTAKILQDQEKDLMRAFRARLQEVSKDLEAQRSRKGEDSTQLLQRHRRVVSELHEAQELASTFDKKNQQLVAENQKLQEKLRTREDDRQALLRELVLSKKEVARLKAQVKEPGPNAGEGSGEASASEAEVVKPLARSISSKQIDQARMQQTRNRQYEAEVQYRETIAKLKRLLEAERRGSRSLKQQQNDMLQARTELEVFLRQCIDDVKCEITRQRLQDSQEAGVALPGGDRPPTAMSVHELSSQDRERVLELLLSQQRVVQLLYSKTFGAASPMGENPPGMSMEPGSKEDDFSWVSDIMSKAT</sequence>
<feature type="region of interest" description="Disordered" evidence="2">
    <location>
        <begin position="29"/>
        <end position="48"/>
    </location>
</feature>
<reference evidence="3" key="1">
    <citation type="submission" date="2021-01" db="EMBL/GenBank/DDBJ databases">
        <authorList>
            <person name="Corre E."/>
            <person name="Pelletier E."/>
            <person name="Niang G."/>
            <person name="Scheremetjew M."/>
            <person name="Finn R."/>
            <person name="Kale V."/>
            <person name="Holt S."/>
            <person name="Cochrane G."/>
            <person name="Meng A."/>
            <person name="Brown T."/>
            <person name="Cohen L."/>
        </authorList>
    </citation>
    <scope>NUCLEOTIDE SEQUENCE</scope>
    <source>
        <strain evidence="3">OF101</strain>
    </source>
</reference>
<accession>A0A7S1SFJ8</accession>
<dbReference type="PANTHER" id="PTHR40515">
    <property type="entry name" value="CILIA- AND FLAGELLA-ASSOCIATED PROTEIN 157"/>
    <property type="match status" value="1"/>
</dbReference>
<protein>
    <submittedName>
        <fullName evidence="3">Uncharacterized protein</fullName>
    </submittedName>
</protein>
<dbReference type="EMBL" id="HBGE01117698">
    <property type="protein sequence ID" value="CAD9193454.1"/>
    <property type="molecule type" value="Transcribed_RNA"/>
</dbReference>
<feature type="region of interest" description="Disordered" evidence="2">
    <location>
        <begin position="236"/>
        <end position="257"/>
    </location>
</feature>
<feature type="coiled-coil region" evidence="1">
    <location>
        <begin position="295"/>
        <end position="332"/>
    </location>
</feature>
<evidence type="ECO:0000256" key="2">
    <source>
        <dbReference type="SAM" id="MobiDB-lite"/>
    </source>
</evidence>
<gene>
    <name evidence="3" type="ORF">ACAT0790_LOCUS70231</name>
</gene>
<organism evidence="3">
    <name type="scientific">Alexandrium catenella</name>
    <name type="common">Red tide dinoflagellate</name>
    <name type="synonym">Gonyaulax catenella</name>
    <dbReference type="NCBI Taxonomy" id="2925"/>
    <lineage>
        <taxon>Eukaryota</taxon>
        <taxon>Sar</taxon>
        <taxon>Alveolata</taxon>
        <taxon>Dinophyceae</taxon>
        <taxon>Gonyaulacales</taxon>
        <taxon>Pyrocystaceae</taxon>
        <taxon>Alexandrium</taxon>
    </lineage>
</organism>
<keyword evidence="1" id="KW-0175">Coiled coil</keyword>
<dbReference type="PANTHER" id="PTHR40515:SF1">
    <property type="entry name" value="CILIA- AND FLAGELLA-ASSOCIATED PROTEIN 157"/>
    <property type="match status" value="1"/>
</dbReference>
<feature type="region of interest" description="Disordered" evidence="2">
    <location>
        <begin position="1"/>
        <end position="23"/>
    </location>
</feature>
<evidence type="ECO:0000313" key="3">
    <source>
        <dbReference type="EMBL" id="CAD9193454.1"/>
    </source>
</evidence>
<dbReference type="AlphaFoldDB" id="A0A7S1SFJ8"/>
<name>A0A7S1SFJ8_ALECA</name>